<dbReference type="Proteomes" id="UP000218810">
    <property type="component" value="Unassembled WGS sequence"/>
</dbReference>
<name>A0A2A2WR24_9ACTN</name>
<feature type="transmembrane region" description="Helical" evidence="1">
    <location>
        <begin position="50"/>
        <end position="74"/>
    </location>
</feature>
<comment type="caution">
    <text evidence="2">The sequence shown here is derived from an EMBL/GenBank/DDBJ whole genome shotgun (WGS) entry which is preliminary data.</text>
</comment>
<keyword evidence="3" id="KW-1185">Reference proteome</keyword>
<keyword evidence="1" id="KW-0812">Transmembrane</keyword>
<keyword evidence="1" id="KW-1133">Transmembrane helix</keyword>
<dbReference type="OrthoDB" id="4775632at2"/>
<keyword evidence="1" id="KW-0472">Membrane</keyword>
<feature type="transmembrane region" description="Helical" evidence="1">
    <location>
        <begin position="81"/>
        <end position="101"/>
    </location>
</feature>
<dbReference type="EMBL" id="NTGA01000013">
    <property type="protein sequence ID" value="PAY23662.1"/>
    <property type="molecule type" value="Genomic_DNA"/>
</dbReference>
<feature type="transmembrane region" description="Helical" evidence="1">
    <location>
        <begin position="107"/>
        <end position="128"/>
    </location>
</feature>
<evidence type="ECO:0000256" key="1">
    <source>
        <dbReference type="SAM" id="Phobius"/>
    </source>
</evidence>
<reference evidence="3" key="1">
    <citation type="submission" date="2017-09" db="EMBL/GenBank/DDBJ databases">
        <authorList>
            <person name="Zhang Y."/>
            <person name="Huang X."/>
            <person name="Liu J."/>
            <person name="Lu L."/>
            <person name="Peng K."/>
        </authorList>
    </citation>
    <scope>NUCLEOTIDE SEQUENCE [LARGE SCALE GENOMIC DNA]</scope>
    <source>
        <strain evidence="3">S-XJ-1</strain>
    </source>
</reference>
<accession>A0A2A2WR24</accession>
<feature type="transmembrane region" description="Helical" evidence="1">
    <location>
        <begin position="12"/>
        <end position="38"/>
    </location>
</feature>
<organism evidence="2 3">
    <name type="scientific">Dietzia natronolimnaea</name>
    <dbReference type="NCBI Taxonomy" id="161920"/>
    <lineage>
        <taxon>Bacteria</taxon>
        <taxon>Bacillati</taxon>
        <taxon>Actinomycetota</taxon>
        <taxon>Actinomycetes</taxon>
        <taxon>Mycobacteriales</taxon>
        <taxon>Dietziaceae</taxon>
        <taxon>Dietzia</taxon>
    </lineage>
</organism>
<dbReference type="AlphaFoldDB" id="A0A2A2WR24"/>
<sequence>MTDRDRPNRTAALGLTGLAVGLGIIGGAIGFATLLGITATARGGYDTAEYGAMALTAASSLVLSVLLITGAVLLWRAHRAARAVIGVAVTLLVVSTLARMVLDSVTFISVLGSVLSLCALVAMGLLLASNGVRDHVREGVPLRLT</sequence>
<dbReference type="RefSeq" id="WP_095717856.1">
    <property type="nucleotide sequence ID" value="NZ_NTGA01000013.1"/>
</dbReference>
<evidence type="ECO:0000313" key="2">
    <source>
        <dbReference type="EMBL" id="PAY23662.1"/>
    </source>
</evidence>
<proteinExistence type="predicted"/>
<evidence type="ECO:0000313" key="3">
    <source>
        <dbReference type="Proteomes" id="UP000218810"/>
    </source>
</evidence>
<gene>
    <name evidence="2" type="ORF">CEY15_07145</name>
</gene>
<protein>
    <submittedName>
        <fullName evidence="2">Uncharacterized protein</fullName>
    </submittedName>
</protein>